<evidence type="ECO:0000256" key="4">
    <source>
        <dbReference type="SAM" id="MobiDB-lite"/>
    </source>
</evidence>
<feature type="domain" description="Myb-like" evidence="5">
    <location>
        <begin position="317"/>
        <end position="368"/>
    </location>
</feature>
<feature type="region of interest" description="Disordered" evidence="4">
    <location>
        <begin position="485"/>
        <end position="594"/>
    </location>
</feature>
<keyword evidence="8" id="KW-1185">Reference proteome</keyword>
<feature type="domain" description="HTH myb-type" evidence="6">
    <location>
        <begin position="267"/>
        <end position="316"/>
    </location>
</feature>
<dbReference type="InterPro" id="IPR001005">
    <property type="entry name" value="SANT/Myb"/>
</dbReference>
<organism evidence="7 8">
    <name type="scientific">Rhodotorula graminis (strain WP1)</name>
    <dbReference type="NCBI Taxonomy" id="578459"/>
    <lineage>
        <taxon>Eukaryota</taxon>
        <taxon>Fungi</taxon>
        <taxon>Dikarya</taxon>
        <taxon>Basidiomycota</taxon>
        <taxon>Pucciniomycotina</taxon>
        <taxon>Microbotryomycetes</taxon>
        <taxon>Sporidiobolales</taxon>
        <taxon>Sporidiobolaceae</taxon>
        <taxon>Rhodotorula</taxon>
    </lineage>
</organism>
<feature type="domain" description="Myb-like" evidence="5">
    <location>
        <begin position="270"/>
        <end position="312"/>
    </location>
</feature>
<feature type="region of interest" description="Disordered" evidence="4">
    <location>
        <begin position="1"/>
        <end position="149"/>
    </location>
</feature>
<dbReference type="InterPro" id="IPR009057">
    <property type="entry name" value="Homeodomain-like_sf"/>
</dbReference>
<evidence type="ECO:0000313" key="7">
    <source>
        <dbReference type="EMBL" id="KPV77001.1"/>
    </source>
</evidence>
<feature type="compositionally biased region" description="Acidic residues" evidence="4">
    <location>
        <begin position="567"/>
        <end position="594"/>
    </location>
</feature>
<dbReference type="GeneID" id="28975691"/>
<dbReference type="Gene3D" id="1.10.10.60">
    <property type="entry name" value="Homeodomain-like"/>
    <property type="match status" value="2"/>
</dbReference>
<evidence type="ECO:0000259" key="6">
    <source>
        <dbReference type="PROSITE" id="PS51294"/>
    </source>
</evidence>
<feature type="compositionally biased region" description="Low complexity" evidence="4">
    <location>
        <begin position="127"/>
        <end position="137"/>
    </location>
</feature>
<dbReference type="CDD" id="cd00167">
    <property type="entry name" value="SANT"/>
    <property type="match status" value="2"/>
</dbReference>
<dbReference type="GO" id="GO:0003700">
    <property type="term" value="F:DNA-binding transcription factor activity"/>
    <property type="evidence" value="ECO:0007669"/>
    <property type="project" value="TreeGrafter"/>
</dbReference>
<proteinExistence type="predicted"/>
<protein>
    <submittedName>
        <fullName evidence="7">Uncharacterized protein</fullName>
    </submittedName>
</protein>
<dbReference type="STRING" id="578459.A0A194SC78"/>
<dbReference type="RefSeq" id="XP_018273050.1">
    <property type="nucleotide sequence ID" value="XM_018415243.1"/>
</dbReference>
<dbReference type="PROSITE" id="PS50090">
    <property type="entry name" value="MYB_LIKE"/>
    <property type="match status" value="2"/>
</dbReference>
<dbReference type="InterPro" id="IPR051651">
    <property type="entry name" value="DMTF1_DNA-bind_reg"/>
</dbReference>
<dbReference type="PANTHER" id="PTHR46380:SF2">
    <property type="entry name" value="CYCLIN-D-BINDING MYB-LIKE TRANSCRIPTION FACTOR 1"/>
    <property type="match status" value="1"/>
</dbReference>
<dbReference type="Pfam" id="PF00249">
    <property type="entry name" value="Myb_DNA-binding"/>
    <property type="match status" value="2"/>
</dbReference>
<dbReference type="GO" id="GO:0005634">
    <property type="term" value="C:nucleus"/>
    <property type="evidence" value="ECO:0007669"/>
    <property type="project" value="UniProtKB-SubCell"/>
</dbReference>
<dbReference type="InterPro" id="IPR017930">
    <property type="entry name" value="Myb_dom"/>
</dbReference>
<reference evidence="7 8" key="1">
    <citation type="journal article" date="2015" name="Front. Microbiol.">
        <title>Genome sequence of the plant growth promoting endophytic yeast Rhodotorula graminis WP1.</title>
        <authorList>
            <person name="Firrincieli A."/>
            <person name="Otillar R."/>
            <person name="Salamov A."/>
            <person name="Schmutz J."/>
            <person name="Khan Z."/>
            <person name="Redman R.S."/>
            <person name="Fleck N.D."/>
            <person name="Lindquist E."/>
            <person name="Grigoriev I.V."/>
            <person name="Doty S.L."/>
        </authorList>
    </citation>
    <scope>NUCLEOTIDE SEQUENCE [LARGE SCALE GENOMIC DNA]</scope>
    <source>
        <strain evidence="7 8">WP1</strain>
    </source>
</reference>
<evidence type="ECO:0000256" key="3">
    <source>
        <dbReference type="ARBA" id="ARBA00023242"/>
    </source>
</evidence>
<dbReference type="SMART" id="SM00717">
    <property type="entry name" value="SANT"/>
    <property type="match status" value="2"/>
</dbReference>
<dbReference type="OMA" id="TRSATQC"/>
<name>A0A194SC78_RHOGW</name>
<dbReference type="SUPFAM" id="SSF46689">
    <property type="entry name" value="Homeodomain-like"/>
    <property type="match status" value="2"/>
</dbReference>
<sequence>MQLADVATAPGGPAPAGSSDKPKKERKHKDKKDKGKRKADDGADDGDGADEGNSVEATAATTSTDNGAAAAAATVDASGEGEGQDKDVEQGKAKGDDHKDKKRRGRPPKIKDATSSAAGVAPPPPAALGGPVLAPQSQPQPQPAPSLAGSAAAHFYEDLVTKWMSSKQLKDLADAAGCTYSSGKFTTTEDATIDTIVAAFCAERSYSPDDFRSFLVVKRATADKQAQKADAHDLWERLGRALGTRPLLAIYNHVRARYPAPDAFVAKGERWTADDDERLRAAVSEMGNSWERVGTAVGRAATSCRDRWTKQLVGGNSDKKKSGAWTADEEERLRALVQEHGNAWKIVSAKMDGTRSATQCRTKWNDYLKRRDVLGATTATNGGGGEADNGAADSTATPAYKWRPEDSSRLVHLIASHQPQPHSLADLPWAALTPVDPELEPHGTKNLRDRFRTLASYAARAIRVERGWGEADEVAFSDILPRLIAQHPSPTGKPLRRPRADPKPKLPKPPKLPATSGSAAGPVVEGKGKKARGKGKEGAGEGGEGDGDGTGSGRAVKGAYKSKETVETEDEASAGDEDDDEDDDDGEEDVAVDA</sequence>
<keyword evidence="3" id="KW-0539">Nucleus</keyword>
<dbReference type="GO" id="GO:0000976">
    <property type="term" value="F:transcription cis-regulatory region binding"/>
    <property type="evidence" value="ECO:0007669"/>
    <property type="project" value="TreeGrafter"/>
</dbReference>
<gene>
    <name evidence="7" type="ORF">RHOBADRAFT_49383</name>
</gene>
<feature type="region of interest" description="Disordered" evidence="4">
    <location>
        <begin position="377"/>
        <end position="397"/>
    </location>
</feature>
<dbReference type="AlphaFoldDB" id="A0A194SC78"/>
<feature type="compositionally biased region" description="Basic residues" evidence="4">
    <location>
        <begin position="24"/>
        <end position="37"/>
    </location>
</feature>
<evidence type="ECO:0000259" key="5">
    <source>
        <dbReference type="PROSITE" id="PS50090"/>
    </source>
</evidence>
<comment type="subcellular location">
    <subcellularLocation>
        <location evidence="1">Nucleus</location>
    </subcellularLocation>
</comment>
<keyword evidence="2" id="KW-0238">DNA-binding</keyword>
<evidence type="ECO:0000313" key="8">
    <source>
        <dbReference type="Proteomes" id="UP000053890"/>
    </source>
</evidence>
<dbReference type="PANTHER" id="PTHR46380">
    <property type="entry name" value="CYCLIN-D-BINDING MYB-LIKE TRANSCRIPTION FACTOR 1"/>
    <property type="match status" value="1"/>
</dbReference>
<dbReference type="OrthoDB" id="39591at2759"/>
<dbReference type="Proteomes" id="UP000053890">
    <property type="component" value="Unassembled WGS sequence"/>
</dbReference>
<evidence type="ECO:0000256" key="1">
    <source>
        <dbReference type="ARBA" id="ARBA00004123"/>
    </source>
</evidence>
<feature type="compositionally biased region" description="Low complexity" evidence="4">
    <location>
        <begin position="57"/>
        <end position="78"/>
    </location>
</feature>
<feature type="compositionally biased region" description="Basic and acidic residues" evidence="4">
    <location>
        <begin position="83"/>
        <end position="99"/>
    </location>
</feature>
<feature type="domain" description="HTH myb-type" evidence="6">
    <location>
        <begin position="317"/>
        <end position="372"/>
    </location>
</feature>
<dbReference type="EMBL" id="KQ474075">
    <property type="protein sequence ID" value="KPV77001.1"/>
    <property type="molecule type" value="Genomic_DNA"/>
</dbReference>
<accession>A0A194SC78</accession>
<evidence type="ECO:0000256" key="2">
    <source>
        <dbReference type="ARBA" id="ARBA00023125"/>
    </source>
</evidence>
<dbReference type="PROSITE" id="PS51294">
    <property type="entry name" value="HTH_MYB"/>
    <property type="match status" value="2"/>
</dbReference>